<evidence type="ECO:0000256" key="3">
    <source>
        <dbReference type="ARBA" id="ARBA00022777"/>
    </source>
</evidence>
<evidence type="ECO:0000259" key="7">
    <source>
        <dbReference type="PROSITE" id="PS50006"/>
    </source>
</evidence>
<dbReference type="Proteomes" id="UP001193081">
    <property type="component" value="Unassembled WGS sequence"/>
</dbReference>
<evidence type="ECO:0000259" key="8">
    <source>
        <dbReference type="PROSITE" id="PS50011"/>
    </source>
</evidence>
<evidence type="ECO:0000256" key="6">
    <source>
        <dbReference type="SAM" id="MobiDB-lite"/>
    </source>
</evidence>
<dbReference type="InterPro" id="IPR008271">
    <property type="entry name" value="Ser/Thr_kinase_AS"/>
</dbReference>
<dbReference type="InterPro" id="IPR011009">
    <property type="entry name" value="Kinase-like_dom_sf"/>
</dbReference>
<dbReference type="SUPFAM" id="SSF49879">
    <property type="entry name" value="SMAD/FHA domain"/>
    <property type="match status" value="1"/>
</dbReference>
<keyword evidence="4 5" id="KW-0067">ATP-binding</keyword>
<feature type="region of interest" description="Disordered" evidence="6">
    <location>
        <begin position="289"/>
        <end position="329"/>
    </location>
</feature>
<gene>
    <name evidence="9" type="ORF">EYB53_021785</name>
</gene>
<feature type="binding site" evidence="5">
    <location>
        <position position="55"/>
    </location>
    <ligand>
        <name>ATP</name>
        <dbReference type="ChEBI" id="CHEBI:30616"/>
    </ligand>
</feature>
<sequence length="471" mass="51875">MPGTRALITLDQLAPNTVVQGGIDRYTILHTIGRGGMGVVYRVTRASDGTIWALKEMRPQGEPSPEEMADNRQLFEREALLLKSLQHPALPMVLELFDHAGRPTMVMEFVPGQTLEKRIRDANAPLLRRDVIGFGIQLCRVLAYLHHQTPPIIYRDLKPSNVMLTPEGVLKLIDFGVARTHKQGKKKDTVAMGSAGYAPPEQYGRGQTDARSDVYALGATMLHLLTNLPPVPLQSPLPGSLRKLNPSVDERTEAVVIKAMALQPENRFASCVEFEQALLQCLDGPFVDPTQRVRPAPPTPPPAPQTAPAVPPRPAPQPISPVANPKPQPAPVFDTATTTACPSCGRLNKPRARFCATCGTPLAPPPTARLVVRSPHRTWELKLGTTPMQIGRRDPRQNHYPEIDLAEHDRGIASRHHATIRRDGDFYAVTDLGSTNGTLVNGTLITPRIPHRLRQGDRIKIGEVEIEFRWS</sequence>
<accession>A0ABS4DFZ9</accession>
<evidence type="ECO:0000256" key="4">
    <source>
        <dbReference type="ARBA" id="ARBA00022840"/>
    </source>
</evidence>
<dbReference type="PROSITE" id="PS00108">
    <property type="entry name" value="PROTEIN_KINASE_ST"/>
    <property type="match status" value="1"/>
</dbReference>
<dbReference type="InterPro" id="IPR017441">
    <property type="entry name" value="Protein_kinase_ATP_BS"/>
</dbReference>
<dbReference type="Pfam" id="PF00498">
    <property type="entry name" value="FHA"/>
    <property type="match status" value="1"/>
</dbReference>
<comment type="caution">
    <text evidence="9">The sequence shown here is derived from an EMBL/GenBank/DDBJ whole genome shotgun (WGS) entry which is preliminary data.</text>
</comment>
<dbReference type="PANTHER" id="PTHR43289:SF34">
    <property type="entry name" value="SERINE_THREONINE-PROTEIN KINASE YBDM-RELATED"/>
    <property type="match status" value="1"/>
</dbReference>
<dbReference type="CDD" id="cd00060">
    <property type="entry name" value="FHA"/>
    <property type="match status" value="1"/>
</dbReference>
<protein>
    <submittedName>
        <fullName evidence="9">Protein kinase</fullName>
    </submittedName>
</protein>
<dbReference type="CDD" id="cd14014">
    <property type="entry name" value="STKc_PknB_like"/>
    <property type="match status" value="1"/>
</dbReference>
<dbReference type="InterPro" id="IPR000253">
    <property type="entry name" value="FHA_dom"/>
</dbReference>
<dbReference type="SMART" id="SM00240">
    <property type="entry name" value="FHA"/>
    <property type="match status" value="1"/>
</dbReference>
<dbReference type="Pfam" id="PF00069">
    <property type="entry name" value="Pkinase"/>
    <property type="match status" value="1"/>
</dbReference>
<dbReference type="GO" id="GO:0016301">
    <property type="term" value="F:kinase activity"/>
    <property type="evidence" value="ECO:0007669"/>
    <property type="project" value="UniProtKB-KW"/>
</dbReference>
<dbReference type="PROSITE" id="PS50011">
    <property type="entry name" value="PROTEIN_KINASE_DOM"/>
    <property type="match status" value="1"/>
</dbReference>
<dbReference type="Gene3D" id="1.10.510.10">
    <property type="entry name" value="Transferase(Phosphotransferase) domain 1"/>
    <property type="match status" value="1"/>
</dbReference>
<evidence type="ECO:0000256" key="2">
    <source>
        <dbReference type="ARBA" id="ARBA00022741"/>
    </source>
</evidence>
<evidence type="ECO:0000313" key="9">
    <source>
        <dbReference type="EMBL" id="MBP1468358.1"/>
    </source>
</evidence>
<feature type="compositionally biased region" description="Pro residues" evidence="6">
    <location>
        <begin position="295"/>
        <end position="329"/>
    </location>
</feature>
<dbReference type="Gene3D" id="3.30.200.20">
    <property type="entry name" value="Phosphorylase Kinase, domain 1"/>
    <property type="match status" value="1"/>
</dbReference>
<dbReference type="InterPro" id="IPR000719">
    <property type="entry name" value="Prot_kinase_dom"/>
</dbReference>
<evidence type="ECO:0000256" key="5">
    <source>
        <dbReference type="PROSITE-ProRule" id="PRU10141"/>
    </source>
</evidence>
<name>A0ABS4DFZ9_9CHLR</name>
<dbReference type="SMART" id="SM00220">
    <property type="entry name" value="S_TKc"/>
    <property type="match status" value="1"/>
</dbReference>
<dbReference type="InterPro" id="IPR008984">
    <property type="entry name" value="SMAD_FHA_dom_sf"/>
</dbReference>
<reference evidence="9 10" key="1">
    <citation type="submission" date="2021-03" db="EMBL/GenBank/DDBJ databases">
        <authorList>
            <person name="Grouzdev D.S."/>
        </authorList>
    </citation>
    <scope>NUCLEOTIDE SEQUENCE [LARGE SCALE GENOMIC DNA]</scope>
    <source>
        <strain evidence="9 10">M50-1</strain>
    </source>
</reference>
<dbReference type="PANTHER" id="PTHR43289">
    <property type="entry name" value="MITOGEN-ACTIVATED PROTEIN KINASE KINASE KINASE 20-RELATED"/>
    <property type="match status" value="1"/>
</dbReference>
<dbReference type="SUPFAM" id="SSF56112">
    <property type="entry name" value="Protein kinase-like (PK-like)"/>
    <property type="match status" value="1"/>
</dbReference>
<evidence type="ECO:0000256" key="1">
    <source>
        <dbReference type="ARBA" id="ARBA00022679"/>
    </source>
</evidence>
<dbReference type="Gene3D" id="2.60.200.20">
    <property type="match status" value="1"/>
</dbReference>
<feature type="domain" description="FHA" evidence="7">
    <location>
        <begin position="388"/>
        <end position="445"/>
    </location>
</feature>
<keyword evidence="10" id="KW-1185">Reference proteome</keyword>
<dbReference type="PROSITE" id="PS50006">
    <property type="entry name" value="FHA_DOMAIN"/>
    <property type="match status" value="1"/>
</dbReference>
<proteinExistence type="predicted"/>
<keyword evidence="3 9" id="KW-0418">Kinase</keyword>
<evidence type="ECO:0000313" key="10">
    <source>
        <dbReference type="Proteomes" id="UP001193081"/>
    </source>
</evidence>
<dbReference type="EMBL" id="SIJK02000066">
    <property type="protein sequence ID" value="MBP1468358.1"/>
    <property type="molecule type" value="Genomic_DNA"/>
</dbReference>
<keyword evidence="2 5" id="KW-0547">Nucleotide-binding</keyword>
<organism evidence="9 10">
    <name type="scientific">Candidatus Chloroploca mongolica</name>
    <dbReference type="NCBI Taxonomy" id="2528176"/>
    <lineage>
        <taxon>Bacteria</taxon>
        <taxon>Bacillati</taxon>
        <taxon>Chloroflexota</taxon>
        <taxon>Chloroflexia</taxon>
        <taxon>Chloroflexales</taxon>
        <taxon>Chloroflexineae</taxon>
        <taxon>Oscillochloridaceae</taxon>
        <taxon>Candidatus Chloroploca</taxon>
    </lineage>
</organism>
<dbReference type="PROSITE" id="PS00107">
    <property type="entry name" value="PROTEIN_KINASE_ATP"/>
    <property type="match status" value="1"/>
</dbReference>
<feature type="domain" description="Protein kinase" evidence="8">
    <location>
        <begin position="26"/>
        <end position="279"/>
    </location>
</feature>
<keyword evidence="1" id="KW-0808">Transferase</keyword>